<evidence type="ECO:0000313" key="4">
    <source>
        <dbReference type="Proteomes" id="UP000239430"/>
    </source>
</evidence>
<dbReference type="Proteomes" id="UP000239430">
    <property type="component" value="Unassembled WGS sequence"/>
</dbReference>
<evidence type="ECO:0000256" key="1">
    <source>
        <dbReference type="ARBA" id="ARBA00023125"/>
    </source>
</evidence>
<dbReference type="RefSeq" id="WP_054936981.1">
    <property type="nucleotide sequence ID" value="NZ_PVXL01000072.1"/>
</dbReference>
<dbReference type="SUPFAM" id="SSF47413">
    <property type="entry name" value="lambda repressor-like DNA-binding domains"/>
    <property type="match status" value="1"/>
</dbReference>
<dbReference type="InterPro" id="IPR001387">
    <property type="entry name" value="Cro/C1-type_HTH"/>
</dbReference>
<dbReference type="CDD" id="cd00093">
    <property type="entry name" value="HTH_XRE"/>
    <property type="match status" value="1"/>
</dbReference>
<reference evidence="3 4" key="1">
    <citation type="submission" date="2018-03" db="EMBL/GenBank/DDBJ databases">
        <title>Genome sequence of Moorella stamsii DSM 26217.</title>
        <authorList>
            <person name="Poehlein A."/>
            <person name="Daniel R."/>
        </authorList>
    </citation>
    <scope>NUCLEOTIDE SEQUENCE [LARGE SCALE GENOMIC DNA]</scope>
    <source>
        <strain evidence="4">DSM 26217</strain>
    </source>
</reference>
<dbReference type="PANTHER" id="PTHR46558">
    <property type="entry name" value="TRACRIPTIONAL REGULATORY PROTEIN-RELATED-RELATED"/>
    <property type="match status" value="1"/>
</dbReference>
<accession>A0A9X7J0G0</accession>
<protein>
    <submittedName>
        <fullName evidence="3">HTH-type transcriptional regulator ImmR</fullName>
    </submittedName>
</protein>
<dbReference type="AlphaFoldDB" id="A0A9X7J0G0"/>
<dbReference type="InterPro" id="IPR010982">
    <property type="entry name" value="Lambda_DNA-bd_dom_sf"/>
</dbReference>
<keyword evidence="4" id="KW-1185">Reference proteome</keyword>
<dbReference type="GO" id="GO:0003677">
    <property type="term" value="F:DNA binding"/>
    <property type="evidence" value="ECO:0007669"/>
    <property type="project" value="UniProtKB-KW"/>
</dbReference>
<dbReference type="PROSITE" id="PS50943">
    <property type="entry name" value="HTH_CROC1"/>
    <property type="match status" value="1"/>
</dbReference>
<comment type="caution">
    <text evidence="3">The sequence shown here is derived from an EMBL/GenBank/DDBJ whole genome shotgun (WGS) entry which is preliminary data.</text>
</comment>
<dbReference type="EMBL" id="PVXL01000072">
    <property type="protein sequence ID" value="PRR69641.1"/>
    <property type="molecule type" value="Genomic_DNA"/>
</dbReference>
<evidence type="ECO:0000259" key="2">
    <source>
        <dbReference type="PROSITE" id="PS50943"/>
    </source>
</evidence>
<sequence>MAFAERLTRLRERKGLTQEDLAKKLNISRSALSLWEIGKREPNFETTTKIADFFGVSVDYLLGRTDDPRSLKEKVFDPTYEPTEVDLEELLQIANIRFMGEKLAKQDKDKLLQIAKILWEERRKIKQEEGD</sequence>
<dbReference type="SMART" id="SM00530">
    <property type="entry name" value="HTH_XRE"/>
    <property type="match status" value="1"/>
</dbReference>
<organism evidence="3 4">
    <name type="scientific">Neomoorella stamsii</name>
    <dbReference type="NCBI Taxonomy" id="1266720"/>
    <lineage>
        <taxon>Bacteria</taxon>
        <taxon>Bacillati</taxon>
        <taxon>Bacillota</taxon>
        <taxon>Clostridia</taxon>
        <taxon>Neomoorellales</taxon>
        <taxon>Neomoorellaceae</taxon>
        <taxon>Neomoorella</taxon>
    </lineage>
</organism>
<dbReference type="Gene3D" id="1.10.260.40">
    <property type="entry name" value="lambda repressor-like DNA-binding domains"/>
    <property type="match status" value="1"/>
</dbReference>
<keyword evidence="1" id="KW-0238">DNA-binding</keyword>
<gene>
    <name evidence="3" type="primary">immR_3</name>
    <name evidence="3" type="ORF">MOST_30630</name>
</gene>
<feature type="domain" description="HTH cro/C1-type" evidence="2">
    <location>
        <begin position="7"/>
        <end position="61"/>
    </location>
</feature>
<name>A0A9X7J0G0_9FIRM</name>
<dbReference type="PANTHER" id="PTHR46558:SF11">
    <property type="entry name" value="HTH-TYPE TRANSCRIPTIONAL REGULATOR XRE"/>
    <property type="match status" value="1"/>
</dbReference>
<evidence type="ECO:0000313" key="3">
    <source>
        <dbReference type="EMBL" id="PRR69641.1"/>
    </source>
</evidence>
<dbReference type="Pfam" id="PF01381">
    <property type="entry name" value="HTH_3"/>
    <property type="match status" value="1"/>
</dbReference>
<proteinExistence type="predicted"/>